<keyword evidence="2" id="KW-1185">Reference proteome</keyword>
<comment type="caution">
    <text evidence="1">The sequence shown here is derived from an EMBL/GenBank/DDBJ whole genome shotgun (WGS) entry which is preliminary data.</text>
</comment>
<organism evidence="1 2">
    <name type="scientific">Suillus placidus</name>
    <dbReference type="NCBI Taxonomy" id="48579"/>
    <lineage>
        <taxon>Eukaryota</taxon>
        <taxon>Fungi</taxon>
        <taxon>Dikarya</taxon>
        <taxon>Basidiomycota</taxon>
        <taxon>Agaricomycotina</taxon>
        <taxon>Agaricomycetes</taxon>
        <taxon>Agaricomycetidae</taxon>
        <taxon>Boletales</taxon>
        <taxon>Suillineae</taxon>
        <taxon>Suillaceae</taxon>
        <taxon>Suillus</taxon>
    </lineage>
</organism>
<dbReference type="SUPFAM" id="SSF52047">
    <property type="entry name" value="RNI-like"/>
    <property type="match status" value="1"/>
</dbReference>
<sequence>MTSLASLHQLTSLTLVIIPGLSIMKETGSIPNHHIQTGVLNIGVESDPRPSNDTESISSDTGFPALISLLSNHHITCRGLSINIHQEYCSADVLLHFFNTLTSLAPINDDDDDGFLAWEDLAGFRLQMPWNMDFFVPDEESLQIPRNGLTALHRLVYLTALELEDLGTCRIDDDALLNLALSLPYLQCLLLGTKPLWAELPRATLWGISLVLHHCPHMKMLGLLFCCTLGNHKIESAATNSFITTLTVGFSPPHSPFIMAAFFAHSLPNLDTIVVEPRESHRKYASSRTDLTLPDHDVRILEWSRILELRKEFADV</sequence>
<accession>A0A9P6ZLV5</accession>
<reference evidence="1" key="1">
    <citation type="journal article" date="2020" name="New Phytol.">
        <title>Comparative genomics reveals dynamic genome evolution in host specialist ectomycorrhizal fungi.</title>
        <authorList>
            <person name="Lofgren L.A."/>
            <person name="Nguyen N.H."/>
            <person name="Vilgalys R."/>
            <person name="Ruytinx J."/>
            <person name="Liao H.L."/>
            <person name="Branco S."/>
            <person name="Kuo A."/>
            <person name="LaButti K."/>
            <person name="Lipzen A."/>
            <person name="Andreopoulos W."/>
            <person name="Pangilinan J."/>
            <person name="Riley R."/>
            <person name="Hundley H."/>
            <person name="Na H."/>
            <person name="Barry K."/>
            <person name="Grigoriev I.V."/>
            <person name="Stajich J.E."/>
            <person name="Kennedy P.G."/>
        </authorList>
    </citation>
    <scope>NUCLEOTIDE SEQUENCE</scope>
    <source>
        <strain evidence="1">DOB743</strain>
    </source>
</reference>
<evidence type="ECO:0000313" key="1">
    <source>
        <dbReference type="EMBL" id="KAG1770811.1"/>
    </source>
</evidence>
<proteinExistence type="predicted"/>
<protein>
    <submittedName>
        <fullName evidence="1">Uncharacterized protein</fullName>
    </submittedName>
</protein>
<dbReference type="EMBL" id="JABBWD010000063">
    <property type="protein sequence ID" value="KAG1770811.1"/>
    <property type="molecule type" value="Genomic_DNA"/>
</dbReference>
<name>A0A9P6ZLV5_9AGAM</name>
<dbReference type="AlphaFoldDB" id="A0A9P6ZLV5"/>
<dbReference type="OrthoDB" id="2668648at2759"/>
<gene>
    <name evidence="1" type="ORF">EV702DRAFT_1202286</name>
</gene>
<dbReference type="Proteomes" id="UP000714275">
    <property type="component" value="Unassembled WGS sequence"/>
</dbReference>
<evidence type="ECO:0000313" key="2">
    <source>
        <dbReference type="Proteomes" id="UP000714275"/>
    </source>
</evidence>